<dbReference type="Proteomes" id="UP001066276">
    <property type="component" value="Chromosome 4_2"/>
</dbReference>
<accession>A0AAV7SNP8</accession>
<comment type="caution">
    <text evidence="1">The sequence shown here is derived from an EMBL/GenBank/DDBJ whole genome shotgun (WGS) entry which is preliminary data.</text>
</comment>
<dbReference type="EMBL" id="JANPWB010000008">
    <property type="protein sequence ID" value="KAJ1165641.1"/>
    <property type="molecule type" value="Genomic_DNA"/>
</dbReference>
<reference evidence="1" key="1">
    <citation type="journal article" date="2022" name="bioRxiv">
        <title>Sequencing and chromosome-scale assembly of the giantPleurodeles waltlgenome.</title>
        <authorList>
            <person name="Brown T."/>
            <person name="Elewa A."/>
            <person name="Iarovenko S."/>
            <person name="Subramanian E."/>
            <person name="Araus A.J."/>
            <person name="Petzold A."/>
            <person name="Susuki M."/>
            <person name="Suzuki K.-i.T."/>
            <person name="Hayashi T."/>
            <person name="Toyoda A."/>
            <person name="Oliveira C."/>
            <person name="Osipova E."/>
            <person name="Leigh N.D."/>
            <person name="Simon A."/>
            <person name="Yun M.H."/>
        </authorList>
    </citation>
    <scope>NUCLEOTIDE SEQUENCE</scope>
    <source>
        <strain evidence="1">20211129_DDA</strain>
        <tissue evidence="1">Liver</tissue>
    </source>
</reference>
<evidence type="ECO:0000313" key="2">
    <source>
        <dbReference type="Proteomes" id="UP001066276"/>
    </source>
</evidence>
<proteinExistence type="predicted"/>
<organism evidence="1 2">
    <name type="scientific">Pleurodeles waltl</name>
    <name type="common">Iberian ribbed newt</name>
    <dbReference type="NCBI Taxonomy" id="8319"/>
    <lineage>
        <taxon>Eukaryota</taxon>
        <taxon>Metazoa</taxon>
        <taxon>Chordata</taxon>
        <taxon>Craniata</taxon>
        <taxon>Vertebrata</taxon>
        <taxon>Euteleostomi</taxon>
        <taxon>Amphibia</taxon>
        <taxon>Batrachia</taxon>
        <taxon>Caudata</taxon>
        <taxon>Salamandroidea</taxon>
        <taxon>Salamandridae</taxon>
        <taxon>Pleurodelinae</taxon>
        <taxon>Pleurodeles</taxon>
    </lineage>
</organism>
<keyword evidence="2" id="KW-1185">Reference proteome</keyword>
<name>A0AAV7SNP8_PLEWA</name>
<gene>
    <name evidence="1" type="ORF">NDU88_006060</name>
</gene>
<dbReference type="AlphaFoldDB" id="A0AAV7SNP8"/>
<evidence type="ECO:0000313" key="1">
    <source>
        <dbReference type="EMBL" id="KAJ1165641.1"/>
    </source>
</evidence>
<sequence>MAASVAIRRRAWLSPTNFSAPLRDALLDVPFDGKSLFGAHADSALRRFRDSHGGELVYRPLLDQLAYSIASLL</sequence>
<protein>
    <submittedName>
        <fullName evidence="1">Uncharacterized protein</fullName>
    </submittedName>
</protein>